<feature type="domain" description="HD" evidence="2">
    <location>
        <begin position="55"/>
        <end position="140"/>
    </location>
</feature>
<proteinExistence type="predicted"/>
<sequence>MVFKRVSGHSDGMANQNRNDMTRPVPSPRWGLPDSDMCSAAYALVESSSPDFLHNHCVRSYLFGRELATIHGLRAGVDYDEEVVFLAALMHDLGLTAYGSGDQRFEVEGADAAARFLRELGLAEARVRTVWQTIALHTSVGLGHRFGTEHAVCHGGLDLDVVGAHKDLLPAGFVDRVHADWPRHNLGYAIAEAIGLGTQGNPAKAPPFSFPAHVHELVNGAPAVKFTDVVAGSGWGDSPLA</sequence>
<dbReference type="EMBL" id="AP027452">
    <property type="protein sequence ID" value="BDY30557.1"/>
    <property type="molecule type" value="Genomic_DNA"/>
</dbReference>
<dbReference type="InterPro" id="IPR003607">
    <property type="entry name" value="HD/PDEase_dom"/>
</dbReference>
<reference evidence="3" key="1">
    <citation type="submission" date="2023-03" db="EMBL/GenBank/DDBJ databases">
        <title>Draft genome sequence of a Mycolicibacterium mageritense strain H4_3_1 isolated from a hybrid biological-inorganic system reactor.</title>
        <authorList>
            <person name="Feng X."/>
            <person name="Kazama D."/>
            <person name="Sato K."/>
            <person name="Kobayashi H."/>
        </authorList>
    </citation>
    <scope>NUCLEOTIDE SEQUENCE</scope>
    <source>
        <strain evidence="3">H4_3_1</strain>
    </source>
</reference>
<feature type="region of interest" description="Disordered" evidence="1">
    <location>
        <begin position="1"/>
        <end position="25"/>
    </location>
</feature>
<dbReference type="CDD" id="cd00077">
    <property type="entry name" value="HDc"/>
    <property type="match status" value="1"/>
</dbReference>
<evidence type="ECO:0000256" key="1">
    <source>
        <dbReference type="SAM" id="MobiDB-lite"/>
    </source>
</evidence>
<accession>A0AAI8TXU2</accession>
<dbReference type="Pfam" id="PF01966">
    <property type="entry name" value="HD"/>
    <property type="match status" value="1"/>
</dbReference>
<dbReference type="SUPFAM" id="SSF109604">
    <property type="entry name" value="HD-domain/PDEase-like"/>
    <property type="match status" value="1"/>
</dbReference>
<dbReference type="PANTHER" id="PTHR35569">
    <property type="entry name" value="CYANAMIDE HYDRATASE DDI2-RELATED"/>
    <property type="match status" value="1"/>
</dbReference>
<evidence type="ECO:0000313" key="4">
    <source>
        <dbReference type="Proteomes" id="UP001241092"/>
    </source>
</evidence>
<evidence type="ECO:0000259" key="2">
    <source>
        <dbReference type="Pfam" id="PF01966"/>
    </source>
</evidence>
<organism evidence="3 4">
    <name type="scientific">Mycolicibacterium mageritense</name>
    <name type="common">Mycobacterium mageritense</name>
    <dbReference type="NCBI Taxonomy" id="53462"/>
    <lineage>
        <taxon>Bacteria</taxon>
        <taxon>Bacillati</taxon>
        <taxon>Actinomycetota</taxon>
        <taxon>Actinomycetes</taxon>
        <taxon>Mycobacteriales</taxon>
        <taxon>Mycobacteriaceae</taxon>
        <taxon>Mycolicibacterium</taxon>
    </lineage>
</organism>
<dbReference type="Gene3D" id="1.10.3210.10">
    <property type="entry name" value="Hypothetical protein af1432"/>
    <property type="match status" value="1"/>
</dbReference>
<protein>
    <recommendedName>
        <fullName evidence="2">HD domain-containing protein</fullName>
    </recommendedName>
</protein>
<evidence type="ECO:0000313" key="3">
    <source>
        <dbReference type="EMBL" id="BDY30557.1"/>
    </source>
</evidence>
<dbReference type="PANTHER" id="PTHR35569:SF1">
    <property type="entry name" value="CYANAMIDE HYDRATASE DDI2-RELATED"/>
    <property type="match status" value="1"/>
</dbReference>
<dbReference type="Proteomes" id="UP001241092">
    <property type="component" value="Chromosome"/>
</dbReference>
<name>A0AAI8TXU2_MYCME</name>
<dbReference type="AlphaFoldDB" id="A0AAI8TXU2"/>
<dbReference type="InterPro" id="IPR006674">
    <property type="entry name" value="HD_domain"/>
</dbReference>
<gene>
    <name evidence="3" type="ORF">hbim_04501</name>
</gene>